<feature type="domain" description="Amine oxidase" evidence="2">
    <location>
        <begin position="97"/>
        <end position="262"/>
    </location>
</feature>
<accession>A0A142VZS3</accession>
<dbReference type="InterPro" id="IPR036188">
    <property type="entry name" value="FAD/NAD-bd_sf"/>
</dbReference>
<dbReference type="Pfam" id="PF13450">
    <property type="entry name" value="NAD_binding_8"/>
    <property type="match status" value="1"/>
</dbReference>
<dbReference type="Gene3D" id="3.90.660.10">
    <property type="match status" value="1"/>
</dbReference>
<dbReference type="Proteomes" id="UP000076234">
    <property type="component" value="Chromosome"/>
</dbReference>
<protein>
    <recommendedName>
        <fullName evidence="2">Amine oxidase domain-containing protein</fullName>
    </recommendedName>
</protein>
<feature type="chain" id="PRO_5007502570" description="Amine oxidase domain-containing protein" evidence="1">
    <location>
        <begin position="17"/>
        <end position="330"/>
    </location>
</feature>
<dbReference type="GO" id="GO:0016491">
    <property type="term" value="F:oxidoreductase activity"/>
    <property type="evidence" value="ECO:0007669"/>
    <property type="project" value="InterPro"/>
</dbReference>
<reference evidence="3 4" key="2">
    <citation type="journal article" date="2016" name="Genome Announc.">
        <title>Complete Genome Sequence of Sphingopyxis terrae Strain 203-1 (NBRC 111660), a Polyethylene Glycol Degrader.</title>
        <authorList>
            <person name="Ohtsubo Y."/>
            <person name="Nonoyama S."/>
            <person name="Nagata Y."/>
            <person name="Numata M."/>
            <person name="Tsuchikane K."/>
            <person name="Hosoyama A."/>
            <person name="Yamazoe A."/>
            <person name="Tsuda M."/>
            <person name="Fujita N."/>
            <person name="Kawai F."/>
        </authorList>
    </citation>
    <scope>NUCLEOTIDE SEQUENCE [LARGE SCALE GENOMIC DNA]</scope>
    <source>
        <strain evidence="3 4">203-1</strain>
    </source>
</reference>
<feature type="signal peptide" evidence="1">
    <location>
        <begin position="1"/>
        <end position="16"/>
    </location>
</feature>
<dbReference type="AlphaFoldDB" id="A0A142VZS3"/>
<proteinExistence type="predicted"/>
<dbReference type="RefSeq" id="WP_238929643.1">
    <property type="nucleotide sequence ID" value="NZ_CP013342.1"/>
</dbReference>
<dbReference type="PANTHER" id="PTHR16128">
    <property type="entry name" value="FAD/NAD(P)-BINDING OXIDOREDUCTASE FAMILY PROTEIN"/>
    <property type="match status" value="1"/>
</dbReference>
<dbReference type="PRINTS" id="PR00419">
    <property type="entry name" value="ADXRDTASE"/>
</dbReference>
<dbReference type="STRING" id="1219058.AOA14_11765"/>
<dbReference type="PROSITE" id="PS51257">
    <property type="entry name" value="PROKAR_LIPOPROTEIN"/>
    <property type="match status" value="1"/>
</dbReference>
<gene>
    <name evidence="3" type="ORF">AOA14_11765</name>
</gene>
<keyword evidence="1" id="KW-0732">Signal</keyword>
<evidence type="ECO:0000313" key="3">
    <source>
        <dbReference type="EMBL" id="AMU95284.1"/>
    </source>
</evidence>
<evidence type="ECO:0000313" key="4">
    <source>
        <dbReference type="Proteomes" id="UP000076234"/>
    </source>
</evidence>
<sequence length="330" mass="35135">MRVAIVGAGIAGLACAAALRAAGHEPVLFDKARGSGGRMSTRRIDSDQGTIAIDHGATHFTARSAGFSALVSQWEAAGLAARWPVAGRDAWIGVPTMNAPLKAYGAAHAIHWSTPVTALTRSPAGWTVHSESRRFAPFDAAVVAIPAEQAAPLLSLHDFTMARAAMAIRSHPIWSAIFLFARPIGAAADLIRGDGPVTLAMRNGTRPGRSAAECWVVQASWEWSEANLTRPADQICQALLVDLARAHDLILPQPIHSHAHRWLFGQPSGRDPVDLWNPAIGLGACGDWLAHGFVEAAWERGDRLGCHIAASFAERSELTSEVVREARSTG</sequence>
<dbReference type="Gene3D" id="3.50.50.60">
    <property type="entry name" value="FAD/NAD(P)-binding domain"/>
    <property type="match status" value="1"/>
</dbReference>
<evidence type="ECO:0000259" key="2">
    <source>
        <dbReference type="Pfam" id="PF01593"/>
    </source>
</evidence>
<dbReference type="Pfam" id="PF01593">
    <property type="entry name" value="Amino_oxidase"/>
    <property type="match status" value="1"/>
</dbReference>
<dbReference type="InterPro" id="IPR002937">
    <property type="entry name" value="Amino_oxidase"/>
</dbReference>
<dbReference type="KEGG" id="ster:AOA14_11765"/>
<reference evidence="4" key="1">
    <citation type="submission" date="2015-11" db="EMBL/GenBank/DDBJ databases">
        <title>Complete genome sequence of a polyethylene glycol-degrading strain Sphingopyxis terrae strain 203-1 (NBRC 15098).</title>
        <authorList>
            <person name="Yoshiyuki O."/>
            <person name="Shouta N."/>
            <person name="Nagata Y."/>
            <person name="Numata M."/>
            <person name="Tsuchikane K."/>
            <person name="Hosoyama A."/>
            <person name="Yamazoe A."/>
            <person name="Tsuda M."/>
            <person name="Fujita N."/>
            <person name="Kawai F."/>
        </authorList>
    </citation>
    <scope>NUCLEOTIDE SEQUENCE [LARGE SCALE GENOMIC DNA]</scope>
    <source>
        <strain evidence="4">203-1</strain>
    </source>
</reference>
<dbReference type="PANTHER" id="PTHR16128:SF5">
    <property type="entry name" value="FAD_NAD(P)-BINDING OXIDOREDUCTASE FAMILY PROTEIN"/>
    <property type="match status" value="1"/>
</dbReference>
<dbReference type="SUPFAM" id="SSF51905">
    <property type="entry name" value="FAD/NAD(P)-binding domain"/>
    <property type="match status" value="1"/>
</dbReference>
<evidence type="ECO:0000256" key="1">
    <source>
        <dbReference type="SAM" id="SignalP"/>
    </source>
</evidence>
<organism evidence="3 4">
    <name type="scientific">Sphingopyxis terrae subsp. terrae NBRC 15098</name>
    <dbReference type="NCBI Taxonomy" id="1219058"/>
    <lineage>
        <taxon>Bacteria</taxon>
        <taxon>Pseudomonadati</taxon>
        <taxon>Pseudomonadota</taxon>
        <taxon>Alphaproteobacteria</taxon>
        <taxon>Sphingomonadales</taxon>
        <taxon>Sphingomonadaceae</taxon>
        <taxon>Sphingopyxis</taxon>
    </lineage>
</organism>
<dbReference type="EMBL" id="CP013342">
    <property type="protein sequence ID" value="AMU95284.1"/>
    <property type="molecule type" value="Genomic_DNA"/>
</dbReference>
<name>A0A142VZS3_9SPHN</name>